<sequence length="337" mass="37932">MLLYGHRVPFQLDTGATVDILPEESFEEVYGEDSLPLLDNTEVTLVMYNKTEGKPIGKKRVQVVNPRDGKKYSVKFVVIVGNGKPRLGLRASEQMQLISVVRQNIMALQAEEPSQSKTLLTTESILEEYADVSRGEGQLEGLWGWVRLEEASLPLNQESSWLISGKEMMEFFPDVMTGRKMRAQLVHHVVPYKALENFSKAFYGRTGVVPWLPKPKEDIKEKASKGSNVSFECAAKRFPLEVEWKVKKQNEDSVQACINGSGGHYKIHQDAFGPSILTLSGVDYTDRGFYYCCLPSNCSQNVEDKCQQFILGVRGEALRVLSSFYLLSTLYPNTDNI</sequence>
<feature type="domain" description="Ig-like" evidence="1">
    <location>
        <begin position="215"/>
        <end position="292"/>
    </location>
</feature>
<dbReference type="EMBL" id="LSMT01000995">
    <property type="protein sequence ID" value="PFX13366.1"/>
    <property type="molecule type" value="Genomic_DNA"/>
</dbReference>
<dbReference type="SUPFAM" id="SSF48726">
    <property type="entry name" value="Immunoglobulin"/>
    <property type="match status" value="1"/>
</dbReference>
<accession>A0A2B4R898</accession>
<gene>
    <name evidence="2" type="ORF">AWC38_SpisGene22549</name>
</gene>
<evidence type="ECO:0000313" key="2">
    <source>
        <dbReference type="EMBL" id="PFX13366.1"/>
    </source>
</evidence>
<keyword evidence="3" id="KW-1185">Reference proteome</keyword>
<dbReference type="PROSITE" id="PS50835">
    <property type="entry name" value="IG_LIKE"/>
    <property type="match status" value="1"/>
</dbReference>
<evidence type="ECO:0000259" key="1">
    <source>
        <dbReference type="PROSITE" id="PS50835"/>
    </source>
</evidence>
<comment type="caution">
    <text evidence="2">The sequence shown here is derived from an EMBL/GenBank/DDBJ whole genome shotgun (WGS) entry which is preliminary data.</text>
</comment>
<dbReference type="Gene3D" id="2.60.40.10">
    <property type="entry name" value="Immunoglobulins"/>
    <property type="match status" value="1"/>
</dbReference>
<evidence type="ECO:0000313" key="3">
    <source>
        <dbReference type="Proteomes" id="UP000225706"/>
    </source>
</evidence>
<dbReference type="InterPro" id="IPR007110">
    <property type="entry name" value="Ig-like_dom"/>
</dbReference>
<dbReference type="OrthoDB" id="5984362at2759"/>
<dbReference type="CDD" id="cd05481">
    <property type="entry name" value="retropepsin_like_LTR_1"/>
    <property type="match status" value="1"/>
</dbReference>
<protein>
    <recommendedName>
        <fullName evidence="1">Ig-like domain-containing protein</fullName>
    </recommendedName>
</protein>
<organism evidence="2 3">
    <name type="scientific">Stylophora pistillata</name>
    <name type="common">Smooth cauliflower coral</name>
    <dbReference type="NCBI Taxonomy" id="50429"/>
    <lineage>
        <taxon>Eukaryota</taxon>
        <taxon>Metazoa</taxon>
        <taxon>Cnidaria</taxon>
        <taxon>Anthozoa</taxon>
        <taxon>Hexacorallia</taxon>
        <taxon>Scleractinia</taxon>
        <taxon>Astrocoeniina</taxon>
        <taxon>Pocilloporidae</taxon>
        <taxon>Stylophora</taxon>
    </lineage>
</organism>
<dbReference type="Proteomes" id="UP000225706">
    <property type="component" value="Unassembled WGS sequence"/>
</dbReference>
<dbReference type="InterPro" id="IPR013783">
    <property type="entry name" value="Ig-like_fold"/>
</dbReference>
<dbReference type="AlphaFoldDB" id="A0A2B4R898"/>
<proteinExistence type="predicted"/>
<reference evidence="3" key="1">
    <citation type="journal article" date="2017" name="bioRxiv">
        <title>Comparative analysis of the genomes of Stylophora pistillata and Acropora digitifera provides evidence for extensive differences between species of corals.</title>
        <authorList>
            <person name="Voolstra C.R."/>
            <person name="Li Y."/>
            <person name="Liew Y.J."/>
            <person name="Baumgarten S."/>
            <person name="Zoccola D."/>
            <person name="Flot J.-F."/>
            <person name="Tambutte S."/>
            <person name="Allemand D."/>
            <person name="Aranda M."/>
        </authorList>
    </citation>
    <scope>NUCLEOTIDE SEQUENCE [LARGE SCALE GENOMIC DNA]</scope>
</reference>
<name>A0A2B4R898_STYPI</name>
<dbReference type="InterPro" id="IPR036179">
    <property type="entry name" value="Ig-like_dom_sf"/>
</dbReference>